<comment type="caution">
    <text evidence="2">The sequence shown here is derived from an EMBL/GenBank/DDBJ whole genome shotgun (WGS) entry which is preliminary data.</text>
</comment>
<feature type="transmembrane region" description="Helical" evidence="1">
    <location>
        <begin position="7"/>
        <end position="29"/>
    </location>
</feature>
<reference evidence="2 3" key="1">
    <citation type="journal article" date="2013" name="Curr. Biol.">
        <title>The Genome of the Foraminiferan Reticulomyxa filosa.</title>
        <authorList>
            <person name="Glockner G."/>
            <person name="Hulsmann N."/>
            <person name="Schleicher M."/>
            <person name="Noegel A.A."/>
            <person name="Eichinger L."/>
            <person name="Gallinger C."/>
            <person name="Pawlowski J."/>
            <person name="Sierra R."/>
            <person name="Euteneuer U."/>
            <person name="Pillet L."/>
            <person name="Moustafa A."/>
            <person name="Platzer M."/>
            <person name="Groth M."/>
            <person name="Szafranski K."/>
            <person name="Schliwa M."/>
        </authorList>
    </citation>
    <scope>NUCLEOTIDE SEQUENCE [LARGE SCALE GENOMIC DNA]</scope>
</reference>
<dbReference type="Proteomes" id="UP000023152">
    <property type="component" value="Unassembled WGS sequence"/>
</dbReference>
<keyword evidence="1" id="KW-1133">Transmembrane helix</keyword>
<keyword evidence="1" id="KW-0472">Membrane</keyword>
<sequence>MVMTVMGMMIILITVMGMMVILMMGMTVIDNNEENNDDKKKKEEVKEKDDNKNYAHVHRVTVFETLAPLPTPLKDTQCIAYKNEIIMCGGRNNRNCYSYHTIKNKYKLICEYPFKESGHCVVKLVNNDNCKNANEMTLLSFGGYPKHTLVMKYISVWKNEDRQKQSLIDYNIWKPLMDSHNNEISIGKKEDDYYKVRAVIGGRNRNLLFITHFKNYIDVFDLNTFQFIKHDTLPSDCIHSQCFVSKSENMMLLFCWKLGLSIEYDEINNTFQYQELHVSKNIGTLCAYVYTYINDLILFFGGKYGGFANEIYQYSIIDNQWSKFKKRLPLTLKNCVGILNDDNKFIHVVGIYKDTDTYIGHLLNQAIPKHIKISTSELLENKKQWIMEKELLQIEQLYHEFEDMDKIDISFK</sequence>
<dbReference type="InterPro" id="IPR015915">
    <property type="entry name" value="Kelch-typ_b-propeller"/>
</dbReference>
<protein>
    <recommendedName>
        <fullName evidence="4">Kelch motif family protein</fullName>
    </recommendedName>
</protein>
<keyword evidence="3" id="KW-1185">Reference proteome</keyword>
<dbReference type="SUPFAM" id="SSF117281">
    <property type="entry name" value="Kelch motif"/>
    <property type="match status" value="1"/>
</dbReference>
<dbReference type="AlphaFoldDB" id="X6LK51"/>
<proteinExistence type="predicted"/>
<evidence type="ECO:0008006" key="4">
    <source>
        <dbReference type="Google" id="ProtNLM"/>
    </source>
</evidence>
<feature type="non-terminal residue" evidence="2">
    <location>
        <position position="412"/>
    </location>
</feature>
<dbReference type="Gene3D" id="2.120.10.80">
    <property type="entry name" value="Kelch-type beta propeller"/>
    <property type="match status" value="1"/>
</dbReference>
<accession>X6LK51</accession>
<name>X6LK51_RETFI</name>
<evidence type="ECO:0000313" key="2">
    <source>
        <dbReference type="EMBL" id="ETO01746.1"/>
    </source>
</evidence>
<gene>
    <name evidence="2" type="ORF">RFI_35693</name>
</gene>
<keyword evidence="1" id="KW-0812">Transmembrane</keyword>
<organism evidence="2 3">
    <name type="scientific">Reticulomyxa filosa</name>
    <dbReference type="NCBI Taxonomy" id="46433"/>
    <lineage>
        <taxon>Eukaryota</taxon>
        <taxon>Sar</taxon>
        <taxon>Rhizaria</taxon>
        <taxon>Retaria</taxon>
        <taxon>Foraminifera</taxon>
        <taxon>Monothalamids</taxon>
        <taxon>Reticulomyxidae</taxon>
        <taxon>Reticulomyxa</taxon>
    </lineage>
</organism>
<evidence type="ECO:0000256" key="1">
    <source>
        <dbReference type="SAM" id="Phobius"/>
    </source>
</evidence>
<evidence type="ECO:0000313" key="3">
    <source>
        <dbReference type="Proteomes" id="UP000023152"/>
    </source>
</evidence>
<dbReference type="EMBL" id="ASPP01037502">
    <property type="protein sequence ID" value="ETO01746.1"/>
    <property type="molecule type" value="Genomic_DNA"/>
</dbReference>